<sequence length="363" mass="38223">MTCAKQDGAGFRVRSRRRDAGLRVPIFNQQGEAMTGQQTIGRMYGSAPATTFMGLPACSNLSRPEADAVLVGVPAATPYASVGSYCADAPDAIRAVMPSMRPPFITMTSILMARCFHHGCVSWTLETCPLAEDASENRAQIREAVGAILNAGAVPLVLGGDDSVPIPLFEAFAGRGSYTVLQIDAHIDWRDDVDGERLGLSSTMRRASEMGHIGRIIQVGQRGVGSARPADLADAKAAGVHFISAHQLHREGLEPVLRLIEPGSELLITFDCDALDPAIMPAVIGRVPGGLSYWQAVDLLHGAADWARVASFDLVEFMPARDLDGTGALVAGRILATVTGIVARQAGSAAESLPDPSDPSLGA</sequence>
<dbReference type="Proteomes" id="UP000403266">
    <property type="component" value="Unassembled WGS sequence"/>
</dbReference>
<evidence type="ECO:0000313" key="5">
    <source>
        <dbReference type="Proteomes" id="UP000403266"/>
    </source>
</evidence>
<dbReference type="Pfam" id="PF00491">
    <property type="entry name" value="Arginase"/>
    <property type="match status" value="1"/>
</dbReference>
<evidence type="ECO:0000256" key="1">
    <source>
        <dbReference type="ARBA" id="ARBA00022723"/>
    </source>
</evidence>
<dbReference type="GO" id="GO:0033389">
    <property type="term" value="P:putrescine biosynthetic process from arginine, via agmatine"/>
    <property type="evidence" value="ECO:0007669"/>
    <property type="project" value="TreeGrafter"/>
</dbReference>
<gene>
    <name evidence="4" type="ORF">FS320_36495</name>
</gene>
<dbReference type="OrthoDB" id="9788689at2"/>
<protein>
    <submittedName>
        <fullName evidence="4">Arginase</fullName>
    </submittedName>
</protein>
<dbReference type="PANTHER" id="PTHR11358">
    <property type="entry name" value="ARGINASE/AGMATINASE"/>
    <property type="match status" value="1"/>
</dbReference>
<evidence type="ECO:0000256" key="3">
    <source>
        <dbReference type="PROSITE-ProRule" id="PRU00742"/>
    </source>
</evidence>
<dbReference type="AlphaFoldDB" id="A0A5N7MTR6"/>
<dbReference type="SUPFAM" id="SSF52768">
    <property type="entry name" value="Arginase/deacetylase"/>
    <property type="match status" value="1"/>
</dbReference>
<comment type="similarity">
    <text evidence="3">Belongs to the arginase family.</text>
</comment>
<dbReference type="GO" id="GO:0046872">
    <property type="term" value="F:metal ion binding"/>
    <property type="evidence" value="ECO:0007669"/>
    <property type="project" value="UniProtKB-KW"/>
</dbReference>
<proteinExistence type="inferred from homology"/>
<keyword evidence="1" id="KW-0479">Metal-binding</keyword>
<evidence type="ECO:0000256" key="2">
    <source>
        <dbReference type="ARBA" id="ARBA00022801"/>
    </source>
</evidence>
<dbReference type="PANTHER" id="PTHR11358:SF26">
    <property type="entry name" value="GUANIDINO ACID HYDROLASE, MITOCHONDRIAL"/>
    <property type="match status" value="1"/>
</dbReference>
<comment type="caution">
    <text evidence="4">The sequence shown here is derived from an EMBL/GenBank/DDBJ whole genome shotgun (WGS) entry which is preliminary data.</text>
</comment>
<dbReference type="InterPro" id="IPR023696">
    <property type="entry name" value="Ureohydrolase_dom_sf"/>
</dbReference>
<dbReference type="Gene3D" id="3.40.800.10">
    <property type="entry name" value="Ureohydrolase domain"/>
    <property type="match status" value="1"/>
</dbReference>
<organism evidence="4 5">
    <name type="scientific">Microvirga tunisiensis</name>
    <dbReference type="NCBI Taxonomy" id="2108360"/>
    <lineage>
        <taxon>Bacteria</taxon>
        <taxon>Pseudomonadati</taxon>
        <taxon>Pseudomonadota</taxon>
        <taxon>Alphaproteobacteria</taxon>
        <taxon>Hyphomicrobiales</taxon>
        <taxon>Methylobacteriaceae</taxon>
        <taxon>Microvirga</taxon>
    </lineage>
</organism>
<evidence type="ECO:0000313" key="4">
    <source>
        <dbReference type="EMBL" id="MPR30377.1"/>
    </source>
</evidence>
<dbReference type="GO" id="GO:0008783">
    <property type="term" value="F:agmatinase activity"/>
    <property type="evidence" value="ECO:0007669"/>
    <property type="project" value="TreeGrafter"/>
</dbReference>
<reference evidence="4 5" key="1">
    <citation type="journal article" date="2019" name="Syst. Appl. Microbiol.">
        <title>Microvirga tunisiensis sp. nov., a root nodule symbiotic bacterium isolated from Lupinus micranthus and L. luteus grown in Northern Tunisia.</title>
        <authorList>
            <person name="Msaddak A."/>
            <person name="Rejili M."/>
            <person name="Duran D."/>
            <person name="Mars M."/>
            <person name="Palacios J.M."/>
            <person name="Ruiz-Argueso T."/>
            <person name="Rey L."/>
            <person name="Imperial J."/>
        </authorList>
    </citation>
    <scope>NUCLEOTIDE SEQUENCE [LARGE SCALE GENOMIC DNA]</scope>
    <source>
        <strain evidence="4 5">Lmie10</strain>
    </source>
</reference>
<dbReference type="InterPro" id="IPR006035">
    <property type="entry name" value="Ureohydrolase"/>
</dbReference>
<accession>A0A5N7MTR6</accession>
<dbReference type="EMBL" id="VOSK01000358">
    <property type="protein sequence ID" value="MPR30377.1"/>
    <property type="molecule type" value="Genomic_DNA"/>
</dbReference>
<keyword evidence="5" id="KW-1185">Reference proteome</keyword>
<name>A0A5N7MTR6_9HYPH</name>
<keyword evidence="2" id="KW-0378">Hydrolase</keyword>
<dbReference type="PROSITE" id="PS51409">
    <property type="entry name" value="ARGINASE_2"/>
    <property type="match status" value="1"/>
</dbReference>